<dbReference type="Gene3D" id="3.30.1330.30">
    <property type="match status" value="1"/>
</dbReference>
<dbReference type="AlphaFoldDB" id="A0A1A6HP04"/>
<evidence type="ECO:0000256" key="1">
    <source>
        <dbReference type="RuleBase" id="RU367042"/>
    </source>
</evidence>
<protein>
    <recommendedName>
        <fullName evidence="1">60S ribosomal protein L7a</fullName>
    </recommendedName>
</protein>
<dbReference type="InterPro" id="IPR029064">
    <property type="entry name" value="Ribosomal_eL30-like_sf"/>
</dbReference>
<accession>A0A1A6HP04</accession>
<name>A0A1A6HP04_NEOLE</name>
<dbReference type="PRINTS" id="PR00882">
    <property type="entry name" value="RIBOSOMALL7A"/>
</dbReference>
<evidence type="ECO:0000313" key="3">
    <source>
        <dbReference type="EMBL" id="OBS79725.1"/>
    </source>
</evidence>
<reference evidence="3 4" key="1">
    <citation type="submission" date="2016-06" db="EMBL/GenBank/DDBJ databases">
        <title>The Draft Genome Sequence and Annotation of the Desert Woodrat Neotoma lepida.</title>
        <authorList>
            <person name="Campbell M."/>
            <person name="Oakeson K.F."/>
            <person name="Yandell M."/>
            <person name="Halpert J.R."/>
            <person name="Dearing D."/>
        </authorList>
    </citation>
    <scope>NUCLEOTIDE SEQUENCE [LARGE SCALE GENOMIC DNA]</scope>
    <source>
        <strain evidence="3">417</strain>
        <tissue evidence="3">Liver</tissue>
    </source>
</reference>
<feature type="region of interest" description="Disordered" evidence="2">
    <location>
        <begin position="1"/>
        <end position="27"/>
    </location>
</feature>
<feature type="non-terminal residue" evidence="3">
    <location>
        <position position="1"/>
    </location>
</feature>
<keyword evidence="4" id="KW-1185">Reference proteome</keyword>
<dbReference type="GO" id="GO:0022625">
    <property type="term" value="C:cytosolic large ribosomal subunit"/>
    <property type="evidence" value="ECO:0007669"/>
    <property type="project" value="UniProtKB-UniRule"/>
</dbReference>
<comment type="function">
    <text evidence="1">Component of the ribosome.</text>
</comment>
<dbReference type="STRING" id="56216.A0A1A6HP04"/>
<comment type="similarity">
    <text evidence="1">Belongs to the eukaryotic ribosomal protein eL8 family.</text>
</comment>
<keyword evidence="1" id="KW-0687">Ribonucleoprotein</keyword>
<dbReference type="GO" id="GO:0003723">
    <property type="term" value="F:RNA binding"/>
    <property type="evidence" value="ECO:0007669"/>
    <property type="project" value="UniProtKB-UniRule"/>
</dbReference>
<dbReference type="InterPro" id="IPR001921">
    <property type="entry name" value="Ribosomal_eL8_euk"/>
</dbReference>
<dbReference type="OrthoDB" id="29563at2759"/>
<evidence type="ECO:0000313" key="4">
    <source>
        <dbReference type="Proteomes" id="UP000092124"/>
    </source>
</evidence>
<proteinExistence type="inferred from homology"/>
<feature type="compositionally biased region" description="Basic residues" evidence="2">
    <location>
        <begin position="1"/>
        <end position="12"/>
    </location>
</feature>
<keyword evidence="1" id="KW-0689">Ribosomal protein</keyword>
<gene>
    <name evidence="3" type="ORF">A6R68_22073</name>
</gene>
<organism evidence="3 4">
    <name type="scientific">Neotoma lepida</name>
    <name type="common">Desert woodrat</name>
    <dbReference type="NCBI Taxonomy" id="56216"/>
    <lineage>
        <taxon>Eukaryota</taxon>
        <taxon>Metazoa</taxon>
        <taxon>Chordata</taxon>
        <taxon>Craniata</taxon>
        <taxon>Vertebrata</taxon>
        <taxon>Euteleostomi</taxon>
        <taxon>Mammalia</taxon>
        <taxon>Eutheria</taxon>
        <taxon>Euarchontoglires</taxon>
        <taxon>Glires</taxon>
        <taxon>Rodentia</taxon>
        <taxon>Myomorpha</taxon>
        <taxon>Muroidea</taxon>
        <taxon>Cricetidae</taxon>
        <taxon>Neotominae</taxon>
        <taxon>Neotoma</taxon>
    </lineage>
</organism>
<sequence>SSKMPKGKKAKGNKVAQGPTVVKKQKAKKVMNPLFKKKTKKFGTGQDIQLKRDLTRFLKWPHYIGLQWPRVILHKRLKVPPAINPFPQALDQQTATQLLKFAHNYRPETKQEQGVRVKESRFKKKYNANSTLDNQNVVQRGLKERAMTPE</sequence>
<evidence type="ECO:0000256" key="2">
    <source>
        <dbReference type="SAM" id="MobiDB-lite"/>
    </source>
</evidence>
<dbReference type="Proteomes" id="UP000092124">
    <property type="component" value="Unassembled WGS sequence"/>
</dbReference>
<comment type="caution">
    <text evidence="3">The sequence shown here is derived from an EMBL/GenBank/DDBJ whole genome shotgun (WGS) entry which is preliminary data.</text>
</comment>
<dbReference type="EMBL" id="LZPO01018184">
    <property type="protein sequence ID" value="OBS79725.1"/>
    <property type="molecule type" value="Genomic_DNA"/>
</dbReference>